<dbReference type="PROSITE" id="PS50002">
    <property type="entry name" value="SH3"/>
    <property type="match status" value="1"/>
</dbReference>
<dbReference type="GO" id="GO:0007165">
    <property type="term" value="P:signal transduction"/>
    <property type="evidence" value="ECO:0007669"/>
    <property type="project" value="TreeGrafter"/>
</dbReference>
<organism evidence="11 12">
    <name type="scientific">Actinia tenebrosa</name>
    <name type="common">Australian red waratah sea anemone</name>
    <dbReference type="NCBI Taxonomy" id="6105"/>
    <lineage>
        <taxon>Eukaryota</taxon>
        <taxon>Metazoa</taxon>
        <taxon>Cnidaria</taxon>
        <taxon>Anthozoa</taxon>
        <taxon>Hexacorallia</taxon>
        <taxon>Actiniaria</taxon>
        <taxon>Actiniidae</taxon>
        <taxon>Actinia</taxon>
    </lineage>
</organism>
<dbReference type="CDD" id="cd11772">
    <property type="entry name" value="SH3_OSTF1"/>
    <property type="match status" value="1"/>
</dbReference>
<dbReference type="InterPro" id="IPR001452">
    <property type="entry name" value="SH3_domain"/>
</dbReference>
<evidence type="ECO:0000256" key="4">
    <source>
        <dbReference type="ARBA" id="ARBA00022737"/>
    </source>
</evidence>
<feature type="domain" description="SH3" evidence="10">
    <location>
        <begin position="17"/>
        <end position="76"/>
    </location>
</feature>
<dbReference type="GeneID" id="116295876"/>
<dbReference type="PANTHER" id="PTHR24155:SF10">
    <property type="entry name" value="OSTEOCLAST-STIMULATING FACTOR 1"/>
    <property type="match status" value="1"/>
</dbReference>
<dbReference type="SMART" id="SM00326">
    <property type="entry name" value="SH3"/>
    <property type="match status" value="1"/>
</dbReference>
<comment type="subcellular location">
    <subcellularLocation>
        <location evidence="1">Cytoplasm</location>
    </subcellularLocation>
</comment>
<dbReference type="PROSITE" id="PS50088">
    <property type="entry name" value="ANK_REPEAT"/>
    <property type="match status" value="2"/>
</dbReference>
<dbReference type="InterPro" id="IPR002110">
    <property type="entry name" value="Ankyrin_rpt"/>
</dbReference>
<comment type="function">
    <text evidence="6">Induces bone resorption, acting probably through a signaling cascade which results in the secretion of factor(s) enhancing osteoclast formation and activity.</text>
</comment>
<feature type="repeat" description="ANK" evidence="8">
    <location>
        <begin position="144"/>
        <end position="176"/>
    </location>
</feature>
<dbReference type="InParanoid" id="A0A6P8I444"/>
<dbReference type="KEGG" id="aten:116295876"/>
<accession>A0A6P8I444</accession>
<dbReference type="FunFam" id="2.30.30.40:FF:000072">
    <property type="entry name" value="Unconventional Myosin IB"/>
    <property type="match status" value="1"/>
</dbReference>
<evidence type="ECO:0000313" key="11">
    <source>
        <dbReference type="Proteomes" id="UP000515163"/>
    </source>
</evidence>
<gene>
    <name evidence="12" type="primary">LOC116295876</name>
</gene>
<dbReference type="Pfam" id="PF00018">
    <property type="entry name" value="SH3_1"/>
    <property type="match status" value="1"/>
</dbReference>
<dbReference type="PRINTS" id="PR01415">
    <property type="entry name" value="ANKYRIN"/>
</dbReference>
<dbReference type="PROSITE" id="PS50297">
    <property type="entry name" value="ANK_REP_REGION"/>
    <property type="match status" value="2"/>
</dbReference>
<name>A0A6P8I444_ACTTE</name>
<dbReference type="AlphaFoldDB" id="A0A6P8I444"/>
<keyword evidence="2 9" id="KW-0728">SH3 domain</keyword>
<dbReference type="Proteomes" id="UP000515163">
    <property type="component" value="Unplaced"/>
</dbReference>
<keyword evidence="3" id="KW-0963">Cytoplasm</keyword>
<dbReference type="InterPro" id="IPR036770">
    <property type="entry name" value="Ankyrin_rpt-contain_sf"/>
</dbReference>
<dbReference type="PANTHER" id="PTHR24155">
    <property type="entry name" value="OSTEOCLAST-STIMULATING FACTOR 1"/>
    <property type="match status" value="1"/>
</dbReference>
<feature type="repeat" description="ANK" evidence="8">
    <location>
        <begin position="110"/>
        <end position="132"/>
    </location>
</feature>
<evidence type="ECO:0000313" key="12">
    <source>
        <dbReference type="RefSeq" id="XP_031559692.1"/>
    </source>
</evidence>
<evidence type="ECO:0000256" key="2">
    <source>
        <dbReference type="ARBA" id="ARBA00022443"/>
    </source>
</evidence>
<dbReference type="OrthoDB" id="207120at2759"/>
<keyword evidence="5 8" id="KW-0040">ANK repeat</keyword>
<evidence type="ECO:0000256" key="6">
    <source>
        <dbReference type="ARBA" id="ARBA00037432"/>
    </source>
</evidence>
<dbReference type="FunCoup" id="A0A6P8I444">
    <property type="interactions" value="390"/>
</dbReference>
<evidence type="ECO:0000256" key="8">
    <source>
        <dbReference type="PROSITE-ProRule" id="PRU00023"/>
    </source>
</evidence>
<protein>
    <recommendedName>
        <fullName evidence="7">Osteoclast-stimulating factor 1</fullName>
    </recommendedName>
</protein>
<sequence>MSSAAPSRPPPPIPRPGQVQVVRACYNYTASQPDELSFEEGDILYILDKGDGQWWKAKVGKKTGLIPSNYVEEHTESVENPLHEAAKRGNIGFMQECLQNKVSVNGLDKSGSTPLHWAAQGGHTECAKMLLSQPRVQVNVQNKLGDTPLHSASWKGHADIVELLLEKGAKTDIKNNDKKLPYDLARDADVGKLLRGSAGEAANDYGEDEDSD</sequence>
<dbReference type="PRINTS" id="PR00452">
    <property type="entry name" value="SH3DOMAIN"/>
</dbReference>
<evidence type="ECO:0000256" key="1">
    <source>
        <dbReference type="ARBA" id="ARBA00004496"/>
    </source>
</evidence>
<keyword evidence="11" id="KW-1185">Reference proteome</keyword>
<proteinExistence type="predicted"/>
<dbReference type="SUPFAM" id="SSF50044">
    <property type="entry name" value="SH3-domain"/>
    <property type="match status" value="1"/>
</dbReference>
<evidence type="ECO:0000256" key="7">
    <source>
        <dbReference type="ARBA" id="ARBA00040640"/>
    </source>
</evidence>
<dbReference type="Gene3D" id="2.30.30.40">
    <property type="entry name" value="SH3 Domains"/>
    <property type="match status" value="1"/>
</dbReference>
<dbReference type="SMART" id="SM00248">
    <property type="entry name" value="ANK"/>
    <property type="match status" value="3"/>
</dbReference>
<reference evidence="12" key="1">
    <citation type="submission" date="2025-08" db="UniProtKB">
        <authorList>
            <consortium name="RefSeq"/>
        </authorList>
    </citation>
    <scope>IDENTIFICATION</scope>
    <source>
        <tissue evidence="12">Tentacle</tissue>
    </source>
</reference>
<evidence type="ECO:0000259" key="10">
    <source>
        <dbReference type="PROSITE" id="PS50002"/>
    </source>
</evidence>
<evidence type="ECO:0000256" key="9">
    <source>
        <dbReference type="PROSITE-ProRule" id="PRU00192"/>
    </source>
</evidence>
<dbReference type="GO" id="GO:0005737">
    <property type="term" value="C:cytoplasm"/>
    <property type="evidence" value="ECO:0007669"/>
    <property type="project" value="UniProtKB-SubCell"/>
</dbReference>
<dbReference type="Gene3D" id="1.25.40.20">
    <property type="entry name" value="Ankyrin repeat-containing domain"/>
    <property type="match status" value="2"/>
</dbReference>
<dbReference type="SUPFAM" id="SSF48403">
    <property type="entry name" value="Ankyrin repeat"/>
    <property type="match status" value="1"/>
</dbReference>
<evidence type="ECO:0000256" key="5">
    <source>
        <dbReference type="ARBA" id="ARBA00023043"/>
    </source>
</evidence>
<dbReference type="Pfam" id="PF12796">
    <property type="entry name" value="Ank_2"/>
    <property type="match status" value="1"/>
</dbReference>
<evidence type="ECO:0000256" key="3">
    <source>
        <dbReference type="ARBA" id="ARBA00022490"/>
    </source>
</evidence>
<dbReference type="InterPro" id="IPR036028">
    <property type="entry name" value="SH3-like_dom_sf"/>
</dbReference>
<dbReference type="RefSeq" id="XP_031559692.1">
    <property type="nucleotide sequence ID" value="XM_031703832.1"/>
</dbReference>
<dbReference type="PRINTS" id="PR01887">
    <property type="entry name" value="SPECTRNALPHA"/>
</dbReference>
<keyword evidence="4" id="KW-0677">Repeat</keyword>